<gene>
    <name evidence="13" type="ORF">NEJAP_2335</name>
</gene>
<feature type="signal peptide" evidence="10">
    <location>
        <begin position="1"/>
        <end position="21"/>
    </location>
</feature>
<evidence type="ECO:0000259" key="12">
    <source>
        <dbReference type="Pfam" id="PF07715"/>
    </source>
</evidence>
<evidence type="ECO:0000256" key="5">
    <source>
        <dbReference type="ARBA" id="ARBA00023077"/>
    </source>
</evidence>
<keyword evidence="5 9" id="KW-0798">TonB box</keyword>
<protein>
    <submittedName>
        <fullName evidence="13">Iron complex outermembrane recepter protein</fullName>
    </submittedName>
</protein>
<dbReference type="Proteomes" id="UP000595332">
    <property type="component" value="Chromosome"/>
</dbReference>
<feature type="domain" description="TonB-dependent receptor-like beta-barrel" evidence="11">
    <location>
        <begin position="276"/>
        <end position="655"/>
    </location>
</feature>
<evidence type="ECO:0000256" key="7">
    <source>
        <dbReference type="ARBA" id="ARBA00023237"/>
    </source>
</evidence>
<dbReference type="InterPro" id="IPR036942">
    <property type="entry name" value="Beta-barrel_TonB_sf"/>
</dbReference>
<dbReference type="InterPro" id="IPR037066">
    <property type="entry name" value="Plug_dom_sf"/>
</dbReference>
<evidence type="ECO:0000313" key="13">
    <source>
        <dbReference type="EMBL" id="BBB30281.1"/>
    </source>
</evidence>
<name>A0A7R6PL89_9GAMM</name>
<dbReference type="InterPro" id="IPR012910">
    <property type="entry name" value="Plug_dom"/>
</dbReference>
<dbReference type="InterPro" id="IPR000531">
    <property type="entry name" value="Beta-barrel_TonB"/>
</dbReference>
<evidence type="ECO:0000256" key="8">
    <source>
        <dbReference type="PROSITE-ProRule" id="PRU01360"/>
    </source>
</evidence>
<dbReference type="EMBL" id="AP014546">
    <property type="protein sequence ID" value="BBB30281.1"/>
    <property type="molecule type" value="Genomic_DNA"/>
</dbReference>
<feature type="domain" description="TonB-dependent receptor plug" evidence="12">
    <location>
        <begin position="50"/>
        <end position="159"/>
    </location>
</feature>
<keyword evidence="10" id="KW-0732">Signal</keyword>
<dbReference type="AlphaFoldDB" id="A0A7R6PL89"/>
<keyword evidence="14" id="KW-1185">Reference proteome</keyword>
<dbReference type="Gene3D" id="2.170.130.10">
    <property type="entry name" value="TonB-dependent receptor, plug domain"/>
    <property type="match status" value="1"/>
</dbReference>
<keyword evidence="6 8" id="KW-0472">Membrane</keyword>
<dbReference type="GO" id="GO:0044718">
    <property type="term" value="P:siderophore transmembrane transport"/>
    <property type="evidence" value="ECO:0007669"/>
    <property type="project" value="TreeGrafter"/>
</dbReference>
<proteinExistence type="inferred from homology"/>
<evidence type="ECO:0000256" key="10">
    <source>
        <dbReference type="SAM" id="SignalP"/>
    </source>
</evidence>
<dbReference type="PANTHER" id="PTHR30069:SF27">
    <property type="entry name" value="BLL4766 PROTEIN"/>
    <property type="match status" value="1"/>
</dbReference>
<dbReference type="KEGG" id="njp:NEJAP_2335"/>
<evidence type="ECO:0000256" key="9">
    <source>
        <dbReference type="RuleBase" id="RU003357"/>
    </source>
</evidence>
<evidence type="ECO:0000256" key="1">
    <source>
        <dbReference type="ARBA" id="ARBA00004571"/>
    </source>
</evidence>
<feature type="chain" id="PRO_5032589190" evidence="10">
    <location>
        <begin position="22"/>
        <end position="686"/>
    </location>
</feature>
<dbReference type="PROSITE" id="PS52016">
    <property type="entry name" value="TONB_DEPENDENT_REC_3"/>
    <property type="match status" value="1"/>
</dbReference>
<keyword evidence="3 8" id="KW-1134">Transmembrane beta strand</keyword>
<organism evidence="13 14">
    <name type="scientific">Neptunomonas japonica JAMM 1380</name>
    <dbReference type="NCBI Taxonomy" id="1441457"/>
    <lineage>
        <taxon>Bacteria</taxon>
        <taxon>Pseudomonadati</taxon>
        <taxon>Pseudomonadota</taxon>
        <taxon>Gammaproteobacteria</taxon>
        <taxon>Oceanospirillales</taxon>
        <taxon>Oceanospirillaceae</taxon>
        <taxon>Neptunomonas</taxon>
    </lineage>
</organism>
<reference evidence="13 14" key="1">
    <citation type="journal article" date="2008" name="Int. J. Syst. Evol. Microbiol.">
        <title>Neptunomonas japonica sp. nov., an Osedax japonicus symbiont-like bacterium isolated from sediment adjacent to sperm whale carcasses off Kagoshima, Japan.</title>
        <authorList>
            <person name="Miyazaki M."/>
            <person name="Nogi Y."/>
            <person name="Fujiwara Y."/>
            <person name="Kawato M."/>
            <person name="Kubokawa K."/>
            <person name="Horikoshi K."/>
        </authorList>
    </citation>
    <scope>NUCLEOTIDE SEQUENCE [LARGE SCALE GENOMIC DNA]</scope>
    <source>
        <strain evidence="13 14">JAMM 1380</strain>
    </source>
</reference>
<evidence type="ECO:0000256" key="4">
    <source>
        <dbReference type="ARBA" id="ARBA00022692"/>
    </source>
</evidence>
<dbReference type="GO" id="GO:0009279">
    <property type="term" value="C:cell outer membrane"/>
    <property type="evidence" value="ECO:0007669"/>
    <property type="project" value="UniProtKB-SubCell"/>
</dbReference>
<sequence>MKNLYTCAVCITLLGSHVAQANDESDSFELSLQELLQVEVTSVSKQPQSLSKAPAAIYVITSDDIRRSGATSIPQALRDVPGLHVAQLDSQKWAIGSRGFNGRYNNKLLVMMDGRTLYSPEFSGVYWEVQDTLMADIERIEVIRGPGAAMWGANAVNGVINIITKHSADTQGGYAEIGAGDYEQGFASVRFGGKLDEGATIRGYIKGFKRDSLTFNDQDMLGPQRIMMTGVSSDNDWENIQGGGRVDIPLGGAASLTVSADAYRSRLQQTFFIPIVSAPFYGEYYNDRFDANGWNLLAKFTEALSATSEYSIQAYYDHARRDESLFGFTTGTADIDFQYQFKADENHNIIWGLGYRHIRDDISAASVISSASGFDTSTDLWSAFMRDEITLSEDSLWLTLAARVEHNSYTGVEVQPNLRLLYKVDEVNTLWTSVAYSVRTPSRAENNLLINAVNIPPNVSVAPSMPAAPFLTKIIVIGNDDYASEELMTYEIGYRYTPSSVFSIDSSLFYNSYDALRSVTIGAPDISTLPSGFITQRNFFSNDDYGHSYGMEVSAQWLVANDFKMKLNYSFFEGSFSESLTQNTYAPKHIISLNADWSLNKHIDMNATLRHTSDVLGLSPFTFSDNTIGGHQGVDVGVNWRPASGVTVSLFGKNLLGGSYVEYEAEQFHIPYRVEPSYYGKLSVSF</sequence>
<dbReference type="PANTHER" id="PTHR30069">
    <property type="entry name" value="TONB-DEPENDENT OUTER MEMBRANE RECEPTOR"/>
    <property type="match status" value="1"/>
</dbReference>
<comment type="subcellular location">
    <subcellularLocation>
        <location evidence="1 8">Cell outer membrane</location>
        <topology evidence="1 8">Multi-pass membrane protein</topology>
    </subcellularLocation>
</comment>
<dbReference type="GO" id="GO:0015344">
    <property type="term" value="F:siderophore uptake transmembrane transporter activity"/>
    <property type="evidence" value="ECO:0007669"/>
    <property type="project" value="TreeGrafter"/>
</dbReference>
<evidence type="ECO:0000256" key="3">
    <source>
        <dbReference type="ARBA" id="ARBA00022452"/>
    </source>
</evidence>
<evidence type="ECO:0000313" key="14">
    <source>
        <dbReference type="Proteomes" id="UP000595332"/>
    </source>
</evidence>
<dbReference type="RefSeq" id="WP_201347479.1">
    <property type="nucleotide sequence ID" value="NZ_AP014546.1"/>
</dbReference>
<dbReference type="SUPFAM" id="SSF56935">
    <property type="entry name" value="Porins"/>
    <property type="match status" value="1"/>
</dbReference>
<keyword evidence="4 8" id="KW-0812">Transmembrane</keyword>
<evidence type="ECO:0000259" key="11">
    <source>
        <dbReference type="Pfam" id="PF00593"/>
    </source>
</evidence>
<dbReference type="InterPro" id="IPR039426">
    <property type="entry name" value="TonB-dep_rcpt-like"/>
</dbReference>
<dbReference type="Pfam" id="PF00593">
    <property type="entry name" value="TonB_dep_Rec_b-barrel"/>
    <property type="match status" value="1"/>
</dbReference>
<accession>A0A7R6PL89</accession>
<keyword evidence="7 8" id="KW-0998">Cell outer membrane</keyword>
<evidence type="ECO:0000256" key="2">
    <source>
        <dbReference type="ARBA" id="ARBA00022448"/>
    </source>
</evidence>
<evidence type="ECO:0000256" key="6">
    <source>
        <dbReference type="ARBA" id="ARBA00023136"/>
    </source>
</evidence>
<keyword evidence="2 8" id="KW-0813">Transport</keyword>
<dbReference type="Gene3D" id="2.40.170.20">
    <property type="entry name" value="TonB-dependent receptor, beta-barrel domain"/>
    <property type="match status" value="1"/>
</dbReference>
<dbReference type="Pfam" id="PF07715">
    <property type="entry name" value="Plug"/>
    <property type="match status" value="1"/>
</dbReference>
<comment type="similarity">
    <text evidence="8 9">Belongs to the TonB-dependent receptor family.</text>
</comment>